<evidence type="ECO:0000313" key="1">
    <source>
        <dbReference type="EMBL" id="NDL67853.1"/>
    </source>
</evidence>
<sequence length="151" mass="16801">MDMLALGFVTVLAVAMGVKILEQYRTYAGSVHQALYSNFTEYRMRKGSREALSESYRLKKLFGPHRIVHMEDGGTVLLLTSGCYAINGENGVGDKFPWEGLRHVPMAIVETVPIDRLLDRIGEMHNTRDPDVLATSEIEKAFGLIAGDTLE</sequence>
<organism evidence="1 2">
    <name type="scientific">Anaerotalea alkaliphila</name>
    <dbReference type="NCBI Taxonomy" id="2662126"/>
    <lineage>
        <taxon>Bacteria</taxon>
        <taxon>Bacillati</taxon>
        <taxon>Bacillota</taxon>
        <taxon>Clostridia</taxon>
        <taxon>Eubacteriales</taxon>
        <taxon>Anaerotalea</taxon>
    </lineage>
</organism>
<proteinExistence type="predicted"/>
<accession>A0A7X5HWB7</accession>
<dbReference type="EMBL" id="JAAEEH010000022">
    <property type="protein sequence ID" value="NDL67853.1"/>
    <property type="molecule type" value="Genomic_DNA"/>
</dbReference>
<comment type="caution">
    <text evidence="1">The sequence shown here is derived from an EMBL/GenBank/DDBJ whole genome shotgun (WGS) entry which is preliminary data.</text>
</comment>
<protein>
    <submittedName>
        <fullName evidence="1">Uncharacterized protein</fullName>
    </submittedName>
</protein>
<keyword evidence="2" id="KW-1185">Reference proteome</keyword>
<dbReference type="RefSeq" id="WP_162370576.1">
    <property type="nucleotide sequence ID" value="NZ_JAAEEH010000022.1"/>
</dbReference>
<reference evidence="1 2" key="1">
    <citation type="submission" date="2020-01" db="EMBL/GenBank/DDBJ databases">
        <title>Anaeroalcalibacter tamaniensis gen. nov., sp. nov., moderately halophilic strictly anaerobic fermenter bacterium from mud volcano of Taman peninsula.</title>
        <authorList>
            <person name="Frolova A."/>
            <person name="Merkel A.Y."/>
            <person name="Slobodkin A.I."/>
        </authorList>
    </citation>
    <scope>NUCLEOTIDE SEQUENCE [LARGE SCALE GENOMIC DNA]</scope>
    <source>
        <strain evidence="1 2">F-3ap</strain>
    </source>
</reference>
<dbReference type="AlphaFoldDB" id="A0A7X5HWB7"/>
<dbReference type="Proteomes" id="UP000461585">
    <property type="component" value="Unassembled WGS sequence"/>
</dbReference>
<gene>
    <name evidence="1" type="ORF">GXN74_08885</name>
</gene>
<name>A0A7X5HWB7_9FIRM</name>
<evidence type="ECO:0000313" key="2">
    <source>
        <dbReference type="Proteomes" id="UP000461585"/>
    </source>
</evidence>